<dbReference type="Pfam" id="PF04052">
    <property type="entry name" value="TolB_N"/>
    <property type="match status" value="1"/>
</dbReference>
<dbReference type="InterPro" id="IPR014167">
    <property type="entry name" value="Tol-Pal_TolB"/>
</dbReference>
<dbReference type="PANTHER" id="PTHR36842:SF1">
    <property type="entry name" value="PROTEIN TOLB"/>
    <property type="match status" value="1"/>
</dbReference>
<evidence type="ECO:0000256" key="4">
    <source>
        <dbReference type="ARBA" id="ARBA00022764"/>
    </source>
</evidence>
<dbReference type="NCBIfam" id="TIGR02800">
    <property type="entry name" value="propeller_TolB"/>
    <property type="match status" value="1"/>
</dbReference>
<dbReference type="Gene3D" id="2.120.10.30">
    <property type="entry name" value="TolB, C-terminal domain"/>
    <property type="match status" value="1"/>
</dbReference>
<accession>A0ABV2TM69</accession>
<dbReference type="Gene3D" id="3.40.50.10070">
    <property type="entry name" value="TolB, N-terminal domain"/>
    <property type="match status" value="1"/>
</dbReference>
<comment type="caution">
    <text evidence="7">The sequence shown here is derived from an EMBL/GenBank/DDBJ whole genome shotgun (WGS) entry which is preliminary data.</text>
</comment>
<evidence type="ECO:0000256" key="5">
    <source>
        <dbReference type="HAMAP-Rule" id="MF_00671"/>
    </source>
</evidence>
<evidence type="ECO:0000313" key="7">
    <source>
        <dbReference type="EMBL" id="MET7015017.1"/>
    </source>
</evidence>
<keyword evidence="4 5" id="KW-0574">Periplasm</keyword>
<proteinExistence type="inferred from homology"/>
<organism evidence="7 8">
    <name type="scientific">Uliginosibacterium flavum</name>
    <dbReference type="NCBI Taxonomy" id="1396831"/>
    <lineage>
        <taxon>Bacteria</taxon>
        <taxon>Pseudomonadati</taxon>
        <taxon>Pseudomonadota</taxon>
        <taxon>Betaproteobacteria</taxon>
        <taxon>Rhodocyclales</taxon>
        <taxon>Zoogloeaceae</taxon>
        <taxon>Uliginosibacterium</taxon>
    </lineage>
</organism>
<name>A0ABV2TM69_9RHOO</name>
<evidence type="ECO:0000256" key="1">
    <source>
        <dbReference type="ARBA" id="ARBA00004418"/>
    </source>
</evidence>
<dbReference type="SUPFAM" id="SSF69304">
    <property type="entry name" value="Tricorn protease N-terminal domain"/>
    <property type="match status" value="1"/>
</dbReference>
<keyword evidence="5" id="KW-0132">Cell division</keyword>
<comment type="subcellular location">
    <subcellularLocation>
        <location evidence="1 5">Periplasm</location>
    </subcellularLocation>
</comment>
<comment type="similarity">
    <text evidence="2 5">Belongs to the TolB family.</text>
</comment>
<keyword evidence="3 5" id="KW-0732">Signal</keyword>
<reference evidence="7 8" key="1">
    <citation type="submission" date="2024-07" db="EMBL/GenBank/DDBJ databases">
        <title>Uliginosibacterium flavum JJ3220;KACC:17644.</title>
        <authorList>
            <person name="Kim M.K."/>
        </authorList>
    </citation>
    <scope>NUCLEOTIDE SEQUENCE [LARGE SCALE GENOMIC DNA]</scope>
    <source>
        <strain evidence="7 8">KACC:17644</strain>
    </source>
</reference>
<evidence type="ECO:0000256" key="3">
    <source>
        <dbReference type="ARBA" id="ARBA00022729"/>
    </source>
</evidence>
<comment type="subunit">
    <text evidence="5">The Tol-Pal system is composed of five core proteins: the inner membrane proteins TolA, TolQ and TolR, the periplasmic protein TolB and the outer membrane protein Pal. They form a network linking the inner and outer membranes and the peptidoglycan layer.</text>
</comment>
<evidence type="ECO:0000256" key="2">
    <source>
        <dbReference type="ARBA" id="ARBA00009820"/>
    </source>
</evidence>
<protein>
    <recommendedName>
        <fullName evidence="5">Tol-Pal system protein TolB</fullName>
    </recommendedName>
</protein>
<feature type="domain" description="TolB N-terminal" evidence="6">
    <location>
        <begin position="28"/>
        <end position="128"/>
    </location>
</feature>
<dbReference type="HAMAP" id="MF_00671">
    <property type="entry name" value="TolB"/>
    <property type="match status" value="1"/>
</dbReference>
<dbReference type="Proteomes" id="UP001549691">
    <property type="component" value="Unassembled WGS sequence"/>
</dbReference>
<comment type="function">
    <text evidence="5">Part of the Tol-Pal system, which plays a role in outer membrane invagination during cell division and is important for maintaining outer membrane integrity.</text>
</comment>
<dbReference type="Pfam" id="PF07676">
    <property type="entry name" value="PD40"/>
    <property type="match status" value="5"/>
</dbReference>
<dbReference type="PANTHER" id="PTHR36842">
    <property type="entry name" value="PROTEIN TOLB HOMOLOG"/>
    <property type="match status" value="1"/>
</dbReference>
<dbReference type="RefSeq" id="WP_354601480.1">
    <property type="nucleotide sequence ID" value="NZ_JBEWZI010000012.1"/>
</dbReference>
<evidence type="ECO:0000313" key="8">
    <source>
        <dbReference type="Proteomes" id="UP001549691"/>
    </source>
</evidence>
<dbReference type="EMBL" id="JBEWZI010000012">
    <property type="protein sequence ID" value="MET7015017.1"/>
    <property type="molecule type" value="Genomic_DNA"/>
</dbReference>
<keyword evidence="5" id="KW-0131">Cell cycle</keyword>
<dbReference type="InterPro" id="IPR007195">
    <property type="entry name" value="TolB_N"/>
</dbReference>
<feature type="chain" id="PRO_5044944061" description="Tol-Pal system protein TolB" evidence="5">
    <location>
        <begin position="27"/>
        <end position="427"/>
    </location>
</feature>
<sequence precursor="true">MKNLNRFVACALAIAGLAFASQFASAQLTVEISGSGANRIPIAAPNFAGEALMQGSVSDVVRKDLELSGLFKQVEPGGLLGVEGVQPDHNAWKGRGADALLVGSVNPGQGGLVEVRFRLYDVLRGSELFVLKVSVRPEQQRALGHHIANKVFEKLTGQPGIFSTRIAYVEKQGSRYQLLISDFDGENAVPALISAEPIMSPAWSPDGKYLAYVSFDKKKPIIYVRALDSIRTSVLANYKGSNSAPSWSPDGRRLAMTLTKDGLSQVYVVNADGSGLRRLTSSNGIDTEPRFSADGSQIYFTSDRGGSPQIYRVSVDGGAAQRVSFAGAYNVSPRVSPDGKTLVYVSRNEGRFQITMQDLASQQTQVLTDSAKDESPSFAPDGRTILYATEVGGRGVLSVVSTDGRTRYRLNNRAGDVREPAWGPFEK</sequence>
<gene>
    <name evidence="5 7" type="primary">tolB</name>
    <name evidence="7" type="ORF">ABXR19_12510</name>
</gene>
<dbReference type="SUPFAM" id="SSF52964">
    <property type="entry name" value="TolB, N-terminal domain"/>
    <property type="match status" value="1"/>
</dbReference>
<feature type="signal peptide" evidence="5">
    <location>
        <begin position="1"/>
        <end position="26"/>
    </location>
</feature>
<dbReference type="InterPro" id="IPR011659">
    <property type="entry name" value="WD40"/>
</dbReference>
<evidence type="ECO:0000259" key="6">
    <source>
        <dbReference type="Pfam" id="PF04052"/>
    </source>
</evidence>
<keyword evidence="8" id="KW-1185">Reference proteome</keyword>
<dbReference type="InterPro" id="IPR011042">
    <property type="entry name" value="6-blade_b-propeller_TolB-like"/>
</dbReference>